<dbReference type="OrthoDB" id="9816041at2"/>
<feature type="transmembrane region" description="Helical" evidence="7">
    <location>
        <begin position="65"/>
        <end position="84"/>
    </location>
</feature>
<feature type="transmembrane region" description="Helical" evidence="7">
    <location>
        <begin position="368"/>
        <end position="386"/>
    </location>
</feature>
<feature type="transmembrane region" description="Helical" evidence="7">
    <location>
        <begin position="306"/>
        <end position="324"/>
    </location>
</feature>
<feature type="domain" description="Major facilitator superfamily (MFS) profile" evidence="8">
    <location>
        <begin position="23"/>
        <end position="480"/>
    </location>
</feature>
<feature type="transmembrane region" description="Helical" evidence="7">
    <location>
        <begin position="121"/>
        <end position="139"/>
    </location>
</feature>
<evidence type="ECO:0000256" key="7">
    <source>
        <dbReference type="SAM" id="Phobius"/>
    </source>
</evidence>
<keyword evidence="4 7" id="KW-0812">Transmembrane</keyword>
<feature type="transmembrane region" description="Helical" evidence="7">
    <location>
        <begin position="176"/>
        <end position="197"/>
    </location>
</feature>
<keyword evidence="2" id="KW-0813">Transport</keyword>
<dbReference type="RefSeq" id="WP_026800852.1">
    <property type="nucleotide sequence ID" value="NZ_AULI01000010.1"/>
</dbReference>
<dbReference type="EMBL" id="AVPE01000010">
    <property type="protein sequence ID" value="KGX91300.1"/>
    <property type="molecule type" value="Genomic_DNA"/>
</dbReference>
<dbReference type="STRING" id="1385510.GCA_000425205_02521"/>
<comment type="caution">
    <text evidence="9">The sequence shown here is derived from an EMBL/GenBank/DDBJ whole genome shotgun (WGS) entry which is preliminary data.</text>
</comment>
<proteinExistence type="predicted"/>
<dbReference type="Proteomes" id="UP000030528">
    <property type="component" value="Unassembled WGS sequence"/>
</dbReference>
<feature type="transmembrane region" description="Helical" evidence="7">
    <location>
        <begin position="242"/>
        <end position="261"/>
    </location>
</feature>
<dbReference type="NCBIfam" id="TIGR00711">
    <property type="entry name" value="efflux_EmrB"/>
    <property type="match status" value="1"/>
</dbReference>
<dbReference type="SUPFAM" id="SSF103473">
    <property type="entry name" value="MFS general substrate transporter"/>
    <property type="match status" value="1"/>
</dbReference>
<dbReference type="eggNOG" id="COG2814">
    <property type="taxonomic scope" value="Bacteria"/>
</dbReference>
<dbReference type="PANTHER" id="PTHR42718">
    <property type="entry name" value="MAJOR FACILITATOR SUPERFAMILY MULTIDRUG TRANSPORTER MFSC"/>
    <property type="match status" value="1"/>
</dbReference>
<keyword evidence="3" id="KW-1003">Cell membrane</keyword>
<feature type="transmembrane region" description="Helical" evidence="7">
    <location>
        <begin position="407"/>
        <end position="430"/>
    </location>
</feature>
<keyword evidence="10" id="KW-1185">Reference proteome</keyword>
<dbReference type="InterPro" id="IPR004638">
    <property type="entry name" value="EmrB-like"/>
</dbReference>
<dbReference type="InterPro" id="IPR036259">
    <property type="entry name" value="MFS_trans_sf"/>
</dbReference>
<dbReference type="Gene3D" id="1.20.1720.10">
    <property type="entry name" value="Multidrug resistance protein D"/>
    <property type="match status" value="1"/>
</dbReference>
<feature type="transmembrane region" description="Helical" evidence="7">
    <location>
        <begin position="344"/>
        <end position="362"/>
    </location>
</feature>
<dbReference type="InterPro" id="IPR020846">
    <property type="entry name" value="MFS_dom"/>
</dbReference>
<dbReference type="AlphaFoldDB" id="A0A0A5GJH1"/>
<evidence type="ECO:0000256" key="3">
    <source>
        <dbReference type="ARBA" id="ARBA00022475"/>
    </source>
</evidence>
<dbReference type="PRINTS" id="PR01036">
    <property type="entry name" value="TCRTETB"/>
</dbReference>
<evidence type="ECO:0000256" key="5">
    <source>
        <dbReference type="ARBA" id="ARBA00022989"/>
    </source>
</evidence>
<name>A0A0A5GJH1_9BACI</name>
<feature type="transmembrane region" description="Helical" evidence="7">
    <location>
        <begin position="96"/>
        <end position="115"/>
    </location>
</feature>
<keyword evidence="6 7" id="KW-0472">Membrane</keyword>
<evidence type="ECO:0000256" key="6">
    <source>
        <dbReference type="ARBA" id="ARBA00023136"/>
    </source>
</evidence>
<feature type="transmembrane region" description="Helical" evidence="7">
    <location>
        <begin position="209"/>
        <end position="230"/>
    </location>
</feature>
<dbReference type="PROSITE" id="PS50850">
    <property type="entry name" value="MFS"/>
    <property type="match status" value="1"/>
</dbReference>
<feature type="transmembrane region" description="Helical" evidence="7">
    <location>
        <begin position="23"/>
        <end position="45"/>
    </location>
</feature>
<evidence type="ECO:0000256" key="4">
    <source>
        <dbReference type="ARBA" id="ARBA00022692"/>
    </source>
</evidence>
<evidence type="ECO:0000313" key="10">
    <source>
        <dbReference type="Proteomes" id="UP000030528"/>
    </source>
</evidence>
<feature type="transmembrane region" description="Helical" evidence="7">
    <location>
        <begin position="450"/>
        <end position="474"/>
    </location>
</feature>
<dbReference type="InterPro" id="IPR011701">
    <property type="entry name" value="MFS"/>
</dbReference>
<comment type="subcellular location">
    <subcellularLocation>
        <location evidence="1">Cell membrane</location>
        <topology evidence="1">Multi-pass membrane protein</topology>
    </subcellularLocation>
</comment>
<feature type="transmembrane region" description="Helical" evidence="7">
    <location>
        <begin position="151"/>
        <end position="170"/>
    </location>
</feature>
<evidence type="ECO:0000256" key="2">
    <source>
        <dbReference type="ARBA" id="ARBA00022448"/>
    </source>
</evidence>
<dbReference type="Pfam" id="PF07690">
    <property type="entry name" value="MFS_1"/>
    <property type="match status" value="1"/>
</dbReference>
<reference evidence="9 10" key="1">
    <citation type="submission" date="2013-08" db="EMBL/GenBank/DDBJ databases">
        <authorList>
            <person name="Huang J."/>
            <person name="Wang G."/>
        </authorList>
    </citation>
    <scope>NUCLEOTIDE SEQUENCE [LARGE SCALE GENOMIC DNA]</scope>
    <source>
        <strain evidence="9 10">JSM 076056</strain>
    </source>
</reference>
<dbReference type="PANTHER" id="PTHR42718:SF43">
    <property type="entry name" value="LINCOMYCIN RESISTANCE PROTEIN LMRB"/>
    <property type="match status" value="1"/>
</dbReference>
<gene>
    <name evidence="9" type="ORF">N781_04290</name>
</gene>
<feature type="transmembrane region" description="Helical" evidence="7">
    <location>
        <begin position="273"/>
        <end position="294"/>
    </location>
</feature>
<evidence type="ECO:0000259" key="8">
    <source>
        <dbReference type="PROSITE" id="PS50850"/>
    </source>
</evidence>
<organism evidence="9 10">
    <name type="scientific">Pontibacillus halophilus JSM 076056 = DSM 19796</name>
    <dbReference type="NCBI Taxonomy" id="1385510"/>
    <lineage>
        <taxon>Bacteria</taxon>
        <taxon>Bacillati</taxon>
        <taxon>Bacillota</taxon>
        <taxon>Bacilli</taxon>
        <taxon>Bacillales</taxon>
        <taxon>Bacillaceae</taxon>
        <taxon>Pontibacillus</taxon>
    </lineage>
</organism>
<dbReference type="Gene3D" id="1.20.1250.20">
    <property type="entry name" value="MFS general substrate transporter like domains"/>
    <property type="match status" value="1"/>
</dbReference>
<protein>
    <submittedName>
        <fullName evidence="9">Multidrug MFS transporter</fullName>
    </submittedName>
</protein>
<dbReference type="GO" id="GO:0005886">
    <property type="term" value="C:plasma membrane"/>
    <property type="evidence" value="ECO:0007669"/>
    <property type="project" value="UniProtKB-SubCell"/>
</dbReference>
<dbReference type="GO" id="GO:0022857">
    <property type="term" value="F:transmembrane transporter activity"/>
    <property type="evidence" value="ECO:0007669"/>
    <property type="project" value="InterPro"/>
</dbReference>
<keyword evidence="5 7" id="KW-1133">Transmembrane helix</keyword>
<evidence type="ECO:0000256" key="1">
    <source>
        <dbReference type="ARBA" id="ARBA00004651"/>
    </source>
</evidence>
<dbReference type="CDD" id="cd17503">
    <property type="entry name" value="MFS_LmrB_MDR_like"/>
    <property type="match status" value="1"/>
</dbReference>
<evidence type="ECO:0000313" key="9">
    <source>
        <dbReference type="EMBL" id="KGX91300.1"/>
    </source>
</evidence>
<accession>A0A0A5GJH1</accession>
<sequence>MEENTSSKYEFLADDPNFNAKPVVISLIIGAFFAILNETLLNIALTTLMDVFSLERTTVQWMATSFMLVMGILTPISALLLQWFSTRKMFIGTMTVFTVGTVISAVAPSFSVLLLGRILQAAGTGVLLPIIFNTFLLIFPPERRGSVMGTVGLVIMFAPAIGPTLSGVIVEYLGWRYLFITVIPFALFSILFGWKYLRNVGEVTKPKIDILSIFLSSIGFGGIVLGFSLAGEGESGFLDPSVYGTLLIGVVSLVLFTIRQLKLDEPLLDVRVFRYPMFSVAVGLFLIIIMSMFSSEIIMPMYMQDALLLAPAAAGLILLPGSLLNGLMSPVMGKLFDKYGPRKLIIPATLLLSITMLTLSTIGTDTPIALIVACYMGLMLSISAIMMPAQTNGLNQLPKRLYPHGTAIMNTLQPVAGAIGVSVFVSILSARQASYVSANAQDPNAQINGIVSGVHSVYLIIFGIALIAFVLSLFMKRAKPEEEHTQSDRAVNE</sequence>